<dbReference type="InterPro" id="IPR020311">
    <property type="entry name" value="Uncharacterised_Rv0898c"/>
</dbReference>
<comment type="caution">
    <text evidence="2">The sequence shown here is derived from an EMBL/GenBank/DDBJ whole genome shotgun (WGS) entry which is preliminary data.</text>
</comment>
<evidence type="ECO:0000313" key="2">
    <source>
        <dbReference type="EMBL" id="NED97376.1"/>
    </source>
</evidence>
<keyword evidence="3" id="KW-1185">Reference proteome</keyword>
<dbReference type="Pfam" id="PF10944">
    <property type="entry name" value="DUF2630"/>
    <property type="match status" value="1"/>
</dbReference>
<reference evidence="2 3" key="1">
    <citation type="submission" date="2020-02" db="EMBL/GenBank/DDBJ databases">
        <authorList>
            <person name="Li X.-J."/>
            <person name="Feng X.-M."/>
        </authorList>
    </citation>
    <scope>NUCLEOTIDE SEQUENCE [LARGE SCALE GENOMIC DNA]</scope>
    <source>
        <strain evidence="2 3">CGMCC 4.7225</strain>
    </source>
</reference>
<evidence type="ECO:0000256" key="1">
    <source>
        <dbReference type="SAM" id="MobiDB-lite"/>
    </source>
</evidence>
<protein>
    <submittedName>
        <fullName evidence="2">DUF2630 family protein</fullName>
    </submittedName>
</protein>
<name>A0A6N9YQP3_9ACTN</name>
<gene>
    <name evidence="2" type="ORF">G1H11_18935</name>
</gene>
<accession>A0A6N9YQP3</accession>
<dbReference type="RefSeq" id="WP_163820164.1">
    <property type="nucleotide sequence ID" value="NZ_JAAGOB010000011.1"/>
</dbReference>
<feature type="region of interest" description="Disordered" evidence="1">
    <location>
        <begin position="59"/>
        <end position="83"/>
    </location>
</feature>
<dbReference type="Proteomes" id="UP000469185">
    <property type="component" value="Unassembled WGS sequence"/>
</dbReference>
<evidence type="ECO:0000313" key="3">
    <source>
        <dbReference type="Proteomes" id="UP000469185"/>
    </source>
</evidence>
<organism evidence="2 3">
    <name type="scientific">Phytoactinopolyspora alkaliphila</name>
    <dbReference type="NCBI Taxonomy" id="1783498"/>
    <lineage>
        <taxon>Bacteria</taxon>
        <taxon>Bacillati</taxon>
        <taxon>Actinomycetota</taxon>
        <taxon>Actinomycetes</taxon>
        <taxon>Jiangellales</taxon>
        <taxon>Jiangellaceae</taxon>
        <taxon>Phytoactinopolyspora</taxon>
    </lineage>
</organism>
<dbReference type="AlphaFoldDB" id="A0A6N9YQP3"/>
<sequence length="83" mass="9782">MTQTEADLLSMIHELVDEERRLRESAGAREMSTDEEQARLRRVEEQLDQCWDLLRQRRARAEAGQDPQEAAPRPTEEVENYLQ</sequence>
<dbReference type="EMBL" id="JAAGOB010000011">
    <property type="protein sequence ID" value="NED97376.1"/>
    <property type="molecule type" value="Genomic_DNA"/>
</dbReference>
<proteinExistence type="predicted"/>